<evidence type="ECO:0000313" key="8">
    <source>
        <dbReference type="Proteomes" id="UP000295443"/>
    </source>
</evidence>
<dbReference type="SUPFAM" id="SSF116842">
    <property type="entry name" value="XseB-like"/>
    <property type="match status" value="1"/>
</dbReference>
<dbReference type="OrthoDB" id="287668at2"/>
<keyword evidence="4 6" id="KW-0378">Hydrolase</keyword>
<dbReference type="AlphaFoldDB" id="A0A4R1BDY5"/>
<dbReference type="GO" id="GO:0006308">
    <property type="term" value="P:DNA catabolic process"/>
    <property type="evidence" value="ECO:0007669"/>
    <property type="project" value="UniProtKB-UniRule"/>
</dbReference>
<dbReference type="Proteomes" id="UP000295443">
    <property type="component" value="Unassembled WGS sequence"/>
</dbReference>
<evidence type="ECO:0000256" key="5">
    <source>
        <dbReference type="ARBA" id="ARBA00022839"/>
    </source>
</evidence>
<keyword evidence="2 6" id="KW-0963">Cytoplasm</keyword>
<dbReference type="EC" id="3.1.11.6" evidence="6"/>
<dbReference type="InterPro" id="IPR037004">
    <property type="entry name" value="Exonuc_VII_ssu_sf"/>
</dbReference>
<evidence type="ECO:0000256" key="3">
    <source>
        <dbReference type="ARBA" id="ARBA00022722"/>
    </source>
</evidence>
<keyword evidence="8" id="KW-1185">Reference proteome</keyword>
<comment type="similarity">
    <text evidence="1 6">Belongs to the XseB family.</text>
</comment>
<proteinExistence type="inferred from homology"/>
<dbReference type="NCBIfam" id="NF002141">
    <property type="entry name" value="PRK00977.1-5"/>
    <property type="match status" value="1"/>
</dbReference>
<protein>
    <recommendedName>
        <fullName evidence="6">Exodeoxyribonuclease 7 small subunit</fullName>
        <ecNumber evidence="6">3.1.11.6</ecNumber>
    </recommendedName>
    <alternativeName>
        <fullName evidence="6">Exodeoxyribonuclease VII small subunit</fullName>
        <shortName evidence="6">Exonuclease VII small subunit</shortName>
    </alternativeName>
</protein>
<comment type="function">
    <text evidence="6">Bidirectionally degrades single-stranded DNA into large acid-insoluble oligonucleotides, which are then degraded further into small acid-soluble oligonucleotides.</text>
</comment>
<dbReference type="PANTHER" id="PTHR34137:SF1">
    <property type="entry name" value="EXODEOXYRIBONUCLEASE 7 SMALL SUBUNIT"/>
    <property type="match status" value="1"/>
</dbReference>
<evidence type="ECO:0000256" key="6">
    <source>
        <dbReference type="HAMAP-Rule" id="MF_00337"/>
    </source>
</evidence>
<dbReference type="EMBL" id="SJZB01000027">
    <property type="protein sequence ID" value="TCJ15345.1"/>
    <property type="molecule type" value="Genomic_DNA"/>
</dbReference>
<evidence type="ECO:0000256" key="2">
    <source>
        <dbReference type="ARBA" id="ARBA00022490"/>
    </source>
</evidence>
<comment type="caution">
    <text evidence="7">The sequence shown here is derived from an EMBL/GenBank/DDBJ whole genome shotgun (WGS) entry which is preliminary data.</text>
</comment>
<dbReference type="GO" id="GO:0009318">
    <property type="term" value="C:exodeoxyribonuclease VII complex"/>
    <property type="evidence" value="ECO:0007669"/>
    <property type="project" value="UniProtKB-UniRule"/>
</dbReference>
<comment type="subunit">
    <text evidence="6">Heterooligomer composed of large and small subunits.</text>
</comment>
<evidence type="ECO:0000313" key="7">
    <source>
        <dbReference type="EMBL" id="TCJ15345.1"/>
    </source>
</evidence>
<accession>A0A4R1BDY5</accession>
<organism evidence="7 8">
    <name type="scientific">Parasulfuritortus cantonensis</name>
    <dbReference type="NCBI Taxonomy" id="2528202"/>
    <lineage>
        <taxon>Bacteria</taxon>
        <taxon>Pseudomonadati</taxon>
        <taxon>Pseudomonadota</taxon>
        <taxon>Betaproteobacteria</taxon>
        <taxon>Nitrosomonadales</taxon>
        <taxon>Thiobacillaceae</taxon>
        <taxon>Parasulfuritortus</taxon>
    </lineage>
</organism>
<dbReference type="NCBIfam" id="NF002140">
    <property type="entry name" value="PRK00977.1-4"/>
    <property type="match status" value="1"/>
</dbReference>
<dbReference type="GO" id="GO:0008855">
    <property type="term" value="F:exodeoxyribonuclease VII activity"/>
    <property type="evidence" value="ECO:0007669"/>
    <property type="project" value="UniProtKB-UniRule"/>
</dbReference>
<comment type="subcellular location">
    <subcellularLocation>
        <location evidence="6">Cytoplasm</location>
    </subcellularLocation>
</comment>
<reference evidence="7 8" key="1">
    <citation type="submission" date="2019-03" db="EMBL/GenBank/DDBJ databases">
        <title>Genome sequence of Thiobacillaceae bacterium LSR1, a sulfur-oxidizing bacterium isolated from freshwater sediment.</title>
        <authorList>
            <person name="Li S."/>
        </authorList>
    </citation>
    <scope>NUCLEOTIDE SEQUENCE [LARGE SCALE GENOMIC DNA]</scope>
    <source>
        <strain evidence="7 8">LSR1</strain>
    </source>
</reference>
<comment type="catalytic activity">
    <reaction evidence="6">
        <text>Exonucleolytic cleavage in either 5'- to 3'- or 3'- to 5'-direction to yield nucleoside 5'-phosphates.</text>
        <dbReference type="EC" id="3.1.11.6"/>
    </reaction>
</comment>
<dbReference type="HAMAP" id="MF_00337">
    <property type="entry name" value="Exonuc_7_S"/>
    <property type="match status" value="1"/>
</dbReference>
<sequence length="84" mass="8914">MSKPSKSTPPKSFEAAVAELEGLVAAMEAGDLSLEDSLAAYKRGMELTGYCQKTLAEAEQQVQILEKGQLKDFDPEAPGGPEQG</sequence>
<keyword evidence="3 6" id="KW-0540">Nuclease</keyword>
<gene>
    <name evidence="6" type="primary">xseB</name>
    <name evidence="7" type="ORF">EZJ19_06930</name>
</gene>
<dbReference type="NCBIfam" id="TIGR01280">
    <property type="entry name" value="xseB"/>
    <property type="match status" value="1"/>
</dbReference>
<dbReference type="PANTHER" id="PTHR34137">
    <property type="entry name" value="EXODEOXYRIBONUCLEASE 7 SMALL SUBUNIT"/>
    <property type="match status" value="1"/>
</dbReference>
<dbReference type="Gene3D" id="1.10.287.1040">
    <property type="entry name" value="Exonuclease VII, small subunit"/>
    <property type="match status" value="1"/>
</dbReference>
<keyword evidence="5 6" id="KW-0269">Exonuclease</keyword>
<evidence type="ECO:0000256" key="4">
    <source>
        <dbReference type="ARBA" id="ARBA00022801"/>
    </source>
</evidence>
<dbReference type="Pfam" id="PF02609">
    <property type="entry name" value="Exonuc_VII_S"/>
    <property type="match status" value="1"/>
</dbReference>
<evidence type="ECO:0000256" key="1">
    <source>
        <dbReference type="ARBA" id="ARBA00009998"/>
    </source>
</evidence>
<dbReference type="InterPro" id="IPR003761">
    <property type="entry name" value="Exonuc_VII_S"/>
</dbReference>
<dbReference type="RefSeq" id="WP_131445983.1">
    <property type="nucleotide sequence ID" value="NZ_SJZB01000027.1"/>
</dbReference>
<dbReference type="PIRSF" id="PIRSF006488">
    <property type="entry name" value="Exonuc_VII_S"/>
    <property type="match status" value="1"/>
</dbReference>
<dbReference type="GO" id="GO:0005829">
    <property type="term" value="C:cytosol"/>
    <property type="evidence" value="ECO:0007669"/>
    <property type="project" value="TreeGrafter"/>
</dbReference>
<name>A0A4R1BDY5_9PROT</name>